<sequence>MGCRCNERRGAMRQGAAAAMRGNAADVKQAATFVGRTLVEDVRRGELQRSAMQRLANLRRLGRPRE</sequence>
<reference evidence="1 2" key="1">
    <citation type="submission" date="2017-05" db="EMBL/GenBank/DDBJ databases">
        <title>Full genome sequence of Pseudorhodoplanes sinuspersici.</title>
        <authorList>
            <person name="Dastgheib S.M.M."/>
            <person name="Shavandi M."/>
            <person name="Tirandaz H."/>
        </authorList>
    </citation>
    <scope>NUCLEOTIDE SEQUENCE [LARGE SCALE GENOMIC DNA]</scope>
    <source>
        <strain evidence="1 2">RIPI110</strain>
    </source>
</reference>
<dbReference type="EMBL" id="CP021112">
    <property type="protein sequence ID" value="ARP97981.1"/>
    <property type="molecule type" value="Genomic_DNA"/>
</dbReference>
<accession>A0A1W6ZKV2</accession>
<organism evidence="1 2">
    <name type="scientific">Pseudorhodoplanes sinuspersici</name>
    <dbReference type="NCBI Taxonomy" id="1235591"/>
    <lineage>
        <taxon>Bacteria</taxon>
        <taxon>Pseudomonadati</taxon>
        <taxon>Pseudomonadota</taxon>
        <taxon>Alphaproteobacteria</taxon>
        <taxon>Hyphomicrobiales</taxon>
        <taxon>Pseudorhodoplanes</taxon>
    </lineage>
</organism>
<proteinExistence type="predicted"/>
<dbReference type="Proteomes" id="UP000194137">
    <property type="component" value="Chromosome"/>
</dbReference>
<name>A0A1W6ZKV2_9HYPH</name>
<dbReference type="KEGG" id="psin:CAK95_01980"/>
<dbReference type="RefSeq" id="WP_086086298.1">
    <property type="nucleotide sequence ID" value="NZ_CP021112.1"/>
</dbReference>
<dbReference type="AlphaFoldDB" id="A0A1W6ZKV2"/>
<keyword evidence="2" id="KW-1185">Reference proteome</keyword>
<protein>
    <submittedName>
        <fullName evidence="1">Uncharacterized protein</fullName>
    </submittedName>
</protein>
<gene>
    <name evidence="1" type="ORF">CAK95_01980</name>
</gene>
<evidence type="ECO:0000313" key="1">
    <source>
        <dbReference type="EMBL" id="ARP97981.1"/>
    </source>
</evidence>
<evidence type="ECO:0000313" key="2">
    <source>
        <dbReference type="Proteomes" id="UP000194137"/>
    </source>
</evidence>